<dbReference type="Pfam" id="PF07992">
    <property type="entry name" value="Pyr_redox_2"/>
    <property type="match status" value="1"/>
</dbReference>
<feature type="domain" description="FAD/NAD(P)-binding" evidence="6">
    <location>
        <begin position="2"/>
        <end position="335"/>
    </location>
</feature>
<dbReference type="PRINTS" id="PR00368">
    <property type="entry name" value="FADPNR"/>
</dbReference>
<evidence type="ECO:0000256" key="4">
    <source>
        <dbReference type="ARBA" id="ARBA00023002"/>
    </source>
</evidence>
<keyword evidence="5" id="KW-0520">NAD</keyword>
<comment type="caution">
    <text evidence="7">The sequence shown here is derived from an EMBL/GenBank/DDBJ whole genome shotgun (WGS) entry which is preliminary data.</text>
</comment>
<evidence type="ECO:0000256" key="2">
    <source>
        <dbReference type="ARBA" id="ARBA00022630"/>
    </source>
</evidence>
<dbReference type="EC" id="1.6.5.-" evidence="7"/>
<dbReference type="InterPro" id="IPR023753">
    <property type="entry name" value="FAD/NAD-binding_dom"/>
</dbReference>
<protein>
    <submittedName>
        <fullName evidence="7">NAD(P)/FAD-dependent oxidoreductase</fullName>
        <ecNumber evidence="7">1.6.5.-</ecNumber>
    </submittedName>
</protein>
<organism evidence="7 8">
    <name type="scientific">Kitasatospora cinereorecta</name>
    <dbReference type="NCBI Taxonomy" id="285560"/>
    <lineage>
        <taxon>Bacteria</taxon>
        <taxon>Bacillati</taxon>
        <taxon>Actinomycetota</taxon>
        <taxon>Actinomycetes</taxon>
        <taxon>Kitasatosporales</taxon>
        <taxon>Streptomycetaceae</taxon>
        <taxon>Kitasatospora</taxon>
    </lineage>
</organism>
<dbReference type="Proteomes" id="UP001596066">
    <property type="component" value="Unassembled WGS sequence"/>
</dbReference>
<comment type="similarity">
    <text evidence="1">Belongs to the NADH dehydrogenase family.</text>
</comment>
<evidence type="ECO:0000256" key="3">
    <source>
        <dbReference type="ARBA" id="ARBA00022827"/>
    </source>
</evidence>
<dbReference type="SUPFAM" id="SSF51905">
    <property type="entry name" value="FAD/NAD(P)-binding domain"/>
    <property type="match status" value="1"/>
</dbReference>
<dbReference type="InterPro" id="IPR036188">
    <property type="entry name" value="FAD/NAD-bd_sf"/>
</dbReference>
<evidence type="ECO:0000256" key="1">
    <source>
        <dbReference type="ARBA" id="ARBA00005272"/>
    </source>
</evidence>
<dbReference type="Gene3D" id="3.50.50.100">
    <property type="match status" value="1"/>
</dbReference>
<keyword evidence="4 7" id="KW-0560">Oxidoreductase</keyword>
<reference evidence="8" key="1">
    <citation type="journal article" date="2019" name="Int. J. Syst. Evol. Microbiol.">
        <title>The Global Catalogue of Microorganisms (GCM) 10K type strain sequencing project: providing services to taxonomists for standard genome sequencing and annotation.</title>
        <authorList>
            <consortium name="The Broad Institute Genomics Platform"/>
            <consortium name="The Broad Institute Genome Sequencing Center for Infectious Disease"/>
            <person name="Wu L."/>
            <person name="Ma J."/>
        </authorList>
    </citation>
    <scope>NUCLEOTIDE SEQUENCE [LARGE SCALE GENOMIC DNA]</scope>
    <source>
        <strain evidence="8">CGMCC 4.1622</strain>
    </source>
</reference>
<dbReference type="EMBL" id="JBHSOC010000091">
    <property type="protein sequence ID" value="MFC5646136.1"/>
    <property type="molecule type" value="Genomic_DNA"/>
</dbReference>
<dbReference type="PANTHER" id="PTHR43706:SF45">
    <property type="entry name" value="NADH DEHYDROGENASE-LIKE PROTEIN RV1812C"/>
    <property type="match status" value="1"/>
</dbReference>
<keyword evidence="8" id="KW-1185">Reference proteome</keyword>
<evidence type="ECO:0000313" key="7">
    <source>
        <dbReference type="EMBL" id="MFC5646136.1"/>
    </source>
</evidence>
<gene>
    <name evidence="7" type="ORF">ACFPZF_32900</name>
</gene>
<dbReference type="GO" id="GO:0016491">
    <property type="term" value="F:oxidoreductase activity"/>
    <property type="evidence" value="ECO:0007669"/>
    <property type="project" value="UniProtKB-KW"/>
</dbReference>
<name>A0ABW0VNH2_9ACTN</name>
<proteinExistence type="inferred from homology"/>
<dbReference type="PANTHER" id="PTHR43706">
    <property type="entry name" value="NADH DEHYDROGENASE"/>
    <property type="match status" value="1"/>
</dbReference>
<evidence type="ECO:0000256" key="5">
    <source>
        <dbReference type="ARBA" id="ARBA00023027"/>
    </source>
</evidence>
<keyword evidence="2" id="KW-0285">Flavoprotein</keyword>
<keyword evidence="3" id="KW-0274">FAD</keyword>
<dbReference type="InterPro" id="IPR045024">
    <property type="entry name" value="NDH-2"/>
</dbReference>
<sequence length="450" mass="48810">MLIIGGGCAGMTVALRLQQLLRPQLRAGEAEITVVEPQPYLTYHPLLAEVAAGSIDPRHVVVPLRTTLPDCRVLTARVTRLDHATRRAWVDAAPRGELRLPTELPYDILVVAPGAVSRTEPVPGLAEHGMGFASVGEAVALRNHVLEQLDLASSTRDPELRQAALTFVFVGAGYAGVGALAELEDMARYAARGYHNLSPEDLRWVLVEATDRILPEEPAELAEHTLAELRERTIDVRLSTTLESAADQLMVLSDGSRFAARTLVWTAGVRPAPVLRLTDLPLDDTGRVGCLPTLRIADPDGTPLDDAWAAGDCAAVPDPTADGRPCAPNAQHALDQARLLAENLAATLTGGPLGEYRPGQLTCSTSLGLRRAVAHTRRGRLTGRRAWWLHRARHLRRLPSTDRRIRVLTDWLLGGLFTREVVSLGTVENPRAEFEAGFAPDRHPGARPES</sequence>
<evidence type="ECO:0000313" key="8">
    <source>
        <dbReference type="Proteomes" id="UP001596066"/>
    </source>
</evidence>
<dbReference type="RefSeq" id="WP_380232343.1">
    <property type="nucleotide sequence ID" value="NZ_BAAAUA010000001.1"/>
</dbReference>
<accession>A0ABW0VNH2</accession>
<evidence type="ECO:0000259" key="6">
    <source>
        <dbReference type="Pfam" id="PF07992"/>
    </source>
</evidence>